<evidence type="ECO:0000313" key="4">
    <source>
        <dbReference type="Proteomes" id="UP001319180"/>
    </source>
</evidence>
<dbReference type="Gene3D" id="2.60.40.10">
    <property type="entry name" value="Immunoglobulins"/>
    <property type="match status" value="1"/>
</dbReference>
<feature type="signal peptide" evidence="1">
    <location>
        <begin position="1"/>
        <end position="23"/>
    </location>
</feature>
<evidence type="ECO:0000313" key="3">
    <source>
        <dbReference type="EMBL" id="MBT1688205.1"/>
    </source>
</evidence>
<keyword evidence="1" id="KW-0732">Signal</keyword>
<dbReference type="AlphaFoldDB" id="A0AAP2GJ81"/>
<keyword evidence="4" id="KW-1185">Reference proteome</keyword>
<evidence type="ECO:0000259" key="2">
    <source>
        <dbReference type="PROSITE" id="PS50093"/>
    </source>
</evidence>
<organism evidence="3 4">
    <name type="scientific">Dawidia soli</name>
    <dbReference type="NCBI Taxonomy" id="2782352"/>
    <lineage>
        <taxon>Bacteria</taxon>
        <taxon>Pseudomonadati</taxon>
        <taxon>Bacteroidota</taxon>
        <taxon>Cytophagia</taxon>
        <taxon>Cytophagales</taxon>
        <taxon>Chryseotaleaceae</taxon>
        <taxon>Dawidia</taxon>
    </lineage>
</organism>
<feature type="domain" description="PKD" evidence="2">
    <location>
        <begin position="55"/>
        <end position="102"/>
    </location>
</feature>
<feature type="chain" id="PRO_5042932674" description="PKD domain-containing protein" evidence="1">
    <location>
        <begin position="24"/>
        <end position="243"/>
    </location>
</feature>
<comment type="caution">
    <text evidence="3">The sequence shown here is derived from an EMBL/GenBank/DDBJ whole genome shotgun (WGS) entry which is preliminary data.</text>
</comment>
<evidence type="ECO:0000256" key="1">
    <source>
        <dbReference type="SAM" id="SignalP"/>
    </source>
</evidence>
<sequence length="243" mass="27792">MITVNRLPYLVLSFLLLSLSSCEDDEPKASFMVEQDPDNKPLHATFISTSKHAESLRWQIGDYYHTAPVLEYRFNYPGTYTIALEITNEDGEVDRITQEVVIPHVNPCGDPWKEKEQTLLDQYYAGHNITPLRDSELGWQYVVVQPGNGRKIVTGHESVWVKTNYYLLDGTLALTFEGEYRELNEYNNIAVSQFRSMDEGSTFHWFLPSCYAFGMGGYLGVPPYTPVIEEIQFIKLGPEPCQC</sequence>
<gene>
    <name evidence="3" type="ORF">KK078_16660</name>
</gene>
<dbReference type="InterPro" id="IPR013783">
    <property type="entry name" value="Ig-like_fold"/>
</dbReference>
<dbReference type="GO" id="GO:0003755">
    <property type="term" value="F:peptidyl-prolyl cis-trans isomerase activity"/>
    <property type="evidence" value="ECO:0007669"/>
    <property type="project" value="InterPro"/>
</dbReference>
<dbReference type="PROSITE" id="PS51257">
    <property type="entry name" value="PROKAR_LIPOPROTEIN"/>
    <property type="match status" value="1"/>
</dbReference>
<dbReference type="RefSeq" id="WP_254091432.1">
    <property type="nucleotide sequence ID" value="NZ_JAHESC010000023.1"/>
</dbReference>
<dbReference type="Gene3D" id="3.10.50.40">
    <property type="match status" value="1"/>
</dbReference>
<dbReference type="InterPro" id="IPR000601">
    <property type="entry name" value="PKD_dom"/>
</dbReference>
<dbReference type="PROSITE" id="PS50093">
    <property type="entry name" value="PKD"/>
    <property type="match status" value="1"/>
</dbReference>
<name>A0AAP2GJ81_9BACT</name>
<accession>A0AAP2GJ81</accession>
<dbReference type="InterPro" id="IPR046357">
    <property type="entry name" value="PPIase_dom_sf"/>
</dbReference>
<reference evidence="3 4" key="1">
    <citation type="submission" date="2021-05" db="EMBL/GenBank/DDBJ databases">
        <title>A Polyphasic approach of four new species of the genus Ohtaekwangia: Ohtaekwangia histidinii sp. nov., Ohtaekwangia cretensis sp. nov., Ohtaekwangia indiensis sp. nov., Ohtaekwangia reichenbachii sp. nov. from diverse environment.</title>
        <authorList>
            <person name="Octaviana S."/>
        </authorList>
    </citation>
    <scope>NUCLEOTIDE SEQUENCE [LARGE SCALE GENOMIC DNA]</scope>
    <source>
        <strain evidence="3 4">PWU37</strain>
    </source>
</reference>
<dbReference type="Proteomes" id="UP001319180">
    <property type="component" value="Unassembled WGS sequence"/>
</dbReference>
<dbReference type="InterPro" id="IPR035986">
    <property type="entry name" value="PKD_dom_sf"/>
</dbReference>
<protein>
    <recommendedName>
        <fullName evidence="2">PKD domain-containing protein</fullName>
    </recommendedName>
</protein>
<dbReference type="SUPFAM" id="SSF49299">
    <property type="entry name" value="PKD domain"/>
    <property type="match status" value="1"/>
</dbReference>
<dbReference type="EMBL" id="JAHESC010000023">
    <property type="protein sequence ID" value="MBT1688205.1"/>
    <property type="molecule type" value="Genomic_DNA"/>
</dbReference>
<proteinExistence type="predicted"/>